<dbReference type="OrthoDB" id="7067800at2"/>
<dbReference type="GO" id="GO:0019441">
    <property type="term" value="P:L-tryptophan catabolic process to kynurenine"/>
    <property type="evidence" value="ECO:0007669"/>
    <property type="project" value="InterPro"/>
</dbReference>
<organism evidence="1 2">
    <name type="scientific">Paeniglutamicibacter gangotriensis</name>
    <dbReference type="NCBI Taxonomy" id="254787"/>
    <lineage>
        <taxon>Bacteria</taxon>
        <taxon>Bacillati</taxon>
        <taxon>Actinomycetota</taxon>
        <taxon>Actinomycetes</taxon>
        <taxon>Micrococcales</taxon>
        <taxon>Micrococcaceae</taxon>
        <taxon>Paeniglutamicibacter</taxon>
    </lineage>
</organism>
<comment type="caution">
    <text evidence="1">The sequence shown here is derived from an EMBL/GenBank/DDBJ whole genome shotgun (WGS) entry which is preliminary data.</text>
</comment>
<dbReference type="GO" id="GO:0004061">
    <property type="term" value="F:arylformamidase activity"/>
    <property type="evidence" value="ECO:0007669"/>
    <property type="project" value="InterPro"/>
</dbReference>
<proteinExistence type="predicted"/>
<dbReference type="InterPro" id="IPR037175">
    <property type="entry name" value="KFase_sf"/>
</dbReference>
<dbReference type="EMBL" id="VOBL01000020">
    <property type="protein sequence ID" value="KAA0974166.1"/>
    <property type="molecule type" value="Genomic_DNA"/>
</dbReference>
<dbReference type="Gene3D" id="3.50.30.50">
    <property type="entry name" value="Putative cyclase"/>
    <property type="match status" value="1"/>
</dbReference>
<evidence type="ECO:0000313" key="2">
    <source>
        <dbReference type="Proteomes" id="UP000323856"/>
    </source>
</evidence>
<name>A0A5B0E6C8_9MICC</name>
<accession>A0A5B0E6C8</accession>
<dbReference type="AlphaFoldDB" id="A0A5B0E6C8"/>
<dbReference type="RefSeq" id="WP_149620523.1">
    <property type="nucleotide sequence ID" value="NZ_VOBL01000020.1"/>
</dbReference>
<reference evidence="1 2" key="1">
    <citation type="submission" date="2019-07" db="EMBL/GenBank/DDBJ databases">
        <title>Analysis of the biochemical properties, biological activity and biotechnological potential of siderophores and biosurfactants produced by Antarctic psychrotolerant bacteria.</title>
        <authorList>
            <person name="Styczynski M."/>
            <person name="Krucon T."/>
            <person name="Decewicz P."/>
            <person name="Dziewit L."/>
        </authorList>
    </citation>
    <scope>NUCLEOTIDE SEQUENCE [LARGE SCALE GENOMIC DNA]</scope>
    <source>
        <strain evidence="1 2">ANT_H27</strain>
    </source>
</reference>
<protein>
    <submittedName>
        <fullName evidence="1">Cyclase family protein</fullName>
    </submittedName>
</protein>
<evidence type="ECO:0000313" key="1">
    <source>
        <dbReference type="EMBL" id="KAA0974166.1"/>
    </source>
</evidence>
<sequence>MGQPLAFDLVQKSLYAQGIELRTGDIALLHTGWGEWFLGLEEAQKHWQRDSGRATGMAQSEEFVDWA</sequence>
<dbReference type="Proteomes" id="UP000323856">
    <property type="component" value="Unassembled WGS sequence"/>
</dbReference>
<gene>
    <name evidence="1" type="ORF">FQ154_16115</name>
</gene>